<dbReference type="Proteomes" id="UP000710432">
    <property type="component" value="Unassembled WGS sequence"/>
</dbReference>
<gene>
    <name evidence="1" type="ORF">LTLLF_161015</name>
</gene>
<protein>
    <submittedName>
        <fullName evidence="1">PRAME family member 13</fullName>
    </submittedName>
</protein>
<accession>A0A8J6GC67</accession>
<sequence length="93" mass="10527">MSHLHKVIVIRIFRGRTTTAMEDKRVTKIMSVFSKLSCLQHLSLDDVYFVNDHMKLLLRCLKTPLESSLSASSHSQTWIPLPSGLTVSLNICT</sequence>
<dbReference type="EMBL" id="JAATJU010023100">
    <property type="protein sequence ID" value="KAH0508754.1"/>
    <property type="molecule type" value="Genomic_DNA"/>
</dbReference>
<organism evidence="1 2">
    <name type="scientific">Microtus ochrogaster</name>
    <name type="common">Prairie vole</name>
    <dbReference type="NCBI Taxonomy" id="79684"/>
    <lineage>
        <taxon>Eukaryota</taxon>
        <taxon>Metazoa</taxon>
        <taxon>Chordata</taxon>
        <taxon>Craniata</taxon>
        <taxon>Vertebrata</taxon>
        <taxon>Euteleostomi</taxon>
        <taxon>Mammalia</taxon>
        <taxon>Eutheria</taxon>
        <taxon>Euarchontoglires</taxon>
        <taxon>Glires</taxon>
        <taxon>Rodentia</taxon>
        <taxon>Myomorpha</taxon>
        <taxon>Muroidea</taxon>
        <taxon>Cricetidae</taxon>
        <taxon>Arvicolinae</taxon>
        <taxon>Microtus</taxon>
    </lineage>
</organism>
<evidence type="ECO:0000313" key="2">
    <source>
        <dbReference type="Proteomes" id="UP000710432"/>
    </source>
</evidence>
<proteinExistence type="predicted"/>
<reference evidence="1" key="1">
    <citation type="submission" date="2020-03" db="EMBL/GenBank/DDBJ databases">
        <title>Studies in the Genomics of Life Span.</title>
        <authorList>
            <person name="Glass D."/>
        </authorList>
    </citation>
    <scope>NUCLEOTIDE SEQUENCE</scope>
    <source>
        <strain evidence="1">LTLLF</strain>
        <tissue evidence="1">Muscle</tissue>
    </source>
</reference>
<evidence type="ECO:0000313" key="1">
    <source>
        <dbReference type="EMBL" id="KAH0508754.1"/>
    </source>
</evidence>
<name>A0A8J6GC67_MICOH</name>
<comment type="caution">
    <text evidence="1">The sequence shown here is derived from an EMBL/GenBank/DDBJ whole genome shotgun (WGS) entry which is preliminary data.</text>
</comment>
<dbReference type="AlphaFoldDB" id="A0A8J6GC67"/>